<gene>
    <name evidence="5" type="ORF">CP977_04705</name>
    <name evidence="4" type="ORF">GCM10010497_26070</name>
</gene>
<evidence type="ECO:0000313" key="5">
    <source>
        <dbReference type="EMBL" id="QEV31549.1"/>
    </source>
</evidence>
<feature type="domain" description="Phosphatidic acid phosphatase type 2/haloperoxidase" evidence="3">
    <location>
        <begin position="83"/>
        <end position="198"/>
    </location>
</feature>
<feature type="transmembrane region" description="Helical" evidence="2">
    <location>
        <begin position="58"/>
        <end position="76"/>
    </location>
</feature>
<feature type="transmembrane region" description="Helical" evidence="2">
    <location>
        <begin position="156"/>
        <end position="177"/>
    </location>
</feature>
<sequence length="228" mass="24593">MRSSAVVSGVLSALLLVLVAVGWSPLLSCDRAVAEELHRGAVAHPGLTRVNRVLSDWVWDPLTMRALAAGTAVLLWWRKERRLALWVVGTTVLALLLQQGLKALVGRERPQWPDPVDWARYGAFPSGHAMTATVVCGLLLWVLALHWRDGRRGWGALASAAVVSVLGVGWTRAYLGVHWPSDVVGGWLLGWFCVAVAILAYRRGERRGPRTVPGTGGTDGGSGKAGER</sequence>
<feature type="transmembrane region" description="Helical" evidence="2">
    <location>
        <begin position="83"/>
        <end position="101"/>
    </location>
</feature>
<keyword evidence="2" id="KW-1133">Transmembrane helix</keyword>
<dbReference type="Pfam" id="PF01569">
    <property type="entry name" value="PAP2"/>
    <property type="match status" value="1"/>
</dbReference>
<dbReference type="Proteomes" id="UP000642014">
    <property type="component" value="Unassembled WGS sequence"/>
</dbReference>
<keyword evidence="2" id="KW-0812">Transmembrane</keyword>
<organism evidence="4 7">
    <name type="scientific">Streptomyces cinereoruber</name>
    <dbReference type="NCBI Taxonomy" id="67260"/>
    <lineage>
        <taxon>Bacteria</taxon>
        <taxon>Bacillati</taxon>
        <taxon>Actinomycetota</taxon>
        <taxon>Actinomycetes</taxon>
        <taxon>Kitasatosporales</taxon>
        <taxon>Streptomycetaceae</taxon>
        <taxon>Streptomyces</taxon>
    </lineage>
</organism>
<dbReference type="AlphaFoldDB" id="A0AAV4KM09"/>
<dbReference type="SUPFAM" id="SSF48317">
    <property type="entry name" value="Acid phosphatase/Vanadium-dependent haloperoxidase"/>
    <property type="match status" value="1"/>
</dbReference>
<dbReference type="GeneID" id="95453065"/>
<dbReference type="SMART" id="SM00014">
    <property type="entry name" value="acidPPc"/>
    <property type="match status" value="1"/>
</dbReference>
<dbReference type="EMBL" id="CP023693">
    <property type="protein sequence ID" value="QEV31549.1"/>
    <property type="molecule type" value="Genomic_DNA"/>
</dbReference>
<dbReference type="PANTHER" id="PTHR14969:SF13">
    <property type="entry name" value="AT30094P"/>
    <property type="match status" value="1"/>
</dbReference>
<dbReference type="Proteomes" id="UP000326029">
    <property type="component" value="Chromosome"/>
</dbReference>
<dbReference type="InterPro" id="IPR036938">
    <property type="entry name" value="PAP2/HPO_sf"/>
</dbReference>
<feature type="transmembrane region" description="Helical" evidence="2">
    <location>
        <begin position="121"/>
        <end position="144"/>
    </location>
</feature>
<dbReference type="InterPro" id="IPR000326">
    <property type="entry name" value="PAP2/HPO"/>
</dbReference>
<reference evidence="4" key="3">
    <citation type="submission" date="2023-08" db="EMBL/GenBank/DDBJ databases">
        <authorList>
            <person name="Sun Q."/>
            <person name="Ohkuma M."/>
        </authorList>
    </citation>
    <scope>NUCLEOTIDE SEQUENCE</scope>
    <source>
        <strain evidence="4">JCM 4205</strain>
    </source>
</reference>
<name>A0AAV4KM09_9ACTN</name>
<evidence type="ECO:0000256" key="1">
    <source>
        <dbReference type="SAM" id="MobiDB-lite"/>
    </source>
</evidence>
<feature type="compositionally biased region" description="Gly residues" evidence="1">
    <location>
        <begin position="214"/>
        <end position="228"/>
    </location>
</feature>
<evidence type="ECO:0000313" key="7">
    <source>
        <dbReference type="Proteomes" id="UP000642014"/>
    </source>
</evidence>
<protein>
    <submittedName>
        <fullName evidence="4">Phosphatase PAP2 family protein</fullName>
    </submittedName>
</protein>
<dbReference type="PANTHER" id="PTHR14969">
    <property type="entry name" value="SPHINGOSINE-1-PHOSPHATE PHOSPHOHYDROLASE"/>
    <property type="match status" value="1"/>
</dbReference>
<feature type="transmembrane region" description="Helical" evidence="2">
    <location>
        <begin position="183"/>
        <end position="201"/>
    </location>
</feature>
<dbReference type="EMBL" id="BMSJ01000004">
    <property type="protein sequence ID" value="GGR22720.1"/>
    <property type="molecule type" value="Genomic_DNA"/>
</dbReference>
<keyword evidence="2" id="KW-0472">Membrane</keyword>
<evidence type="ECO:0000259" key="3">
    <source>
        <dbReference type="SMART" id="SM00014"/>
    </source>
</evidence>
<dbReference type="RefSeq" id="WP_152369667.1">
    <property type="nucleotide sequence ID" value="NZ_BMSJ01000004.1"/>
</dbReference>
<reference evidence="5 6" key="2">
    <citation type="submission" date="2017-09" db="EMBL/GenBank/DDBJ databases">
        <authorList>
            <person name="Lee N."/>
            <person name="Cho B.-K."/>
        </authorList>
    </citation>
    <scope>NUCLEOTIDE SEQUENCE [LARGE SCALE GENOMIC DNA]</scope>
    <source>
        <strain evidence="5 6">ATCC 19740</strain>
    </source>
</reference>
<accession>A0AAV4KM09</accession>
<dbReference type="Gene3D" id="1.20.144.10">
    <property type="entry name" value="Phosphatidic acid phosphatase type 2/haloperoxidase"/>
    <property type="match status" value="1"/>
</dbReference>
<evidence type="ECO:0000256" key="2">
    <source>
        <dbReference type="SAM" id="Phobius"/>
    </source>
</evidence>
<evidence type="ECO:0000313" key="6">
    <source>
        <dbReference type="Proteomes" id="UP000326029"/>
    </source>
</evidence>
<evidence type="ECO:0000313" key="4">
    <source>
        <dbReference type="EMBL" id="GGR22720.1"/>
    </source>
</evidence>
<feature type="region of interest" description="Disordered" evidence="1">
    <location>
        <begin position="207"/>
        <end position="228"/>
    </location>
</feature>
<keyword evidence="6" id="KW-1185">Reference proteome</keyword>
<dbReference type="CDD" id="cd03392">
    <property type="entry name" value="PAP2_like_2"/>
    <property type="match status" value="1"/>
</dbReference>
<reference evidence="4 7" key="1">
    <citation type="journal article" date="2014" name="Int. J. Syst. Evol. Microbiol.">
        <title>Complete genome sequence of Corynebacterium casei LMG S-19264T (=DSM 44701T), isolated from a smear-ripened cheese.</title>
        <authorList>
            <consortium name="US DOE Joint Genome Institute (JGI-PGF)"/>
            <person name="Walter F."/>
            <person name="Albersmeier A."/>
            <person name="Kalinowski J."/>
            <person name="Ruckert C."/>
        </authorList>
    </citation>
    <scope>NUCLEOTIDE SEQUENCE [LARGE SCALE GENOMIC DNA]</scope>
    <source>
        <strain evidence="4 7">JCM 4205</strain>
    </source>
</reference>
<proteinExistence type="predicted"/>